<sequence>MSSSGHFPLFKSSSQSPPAPLGSGTHQKPRPTSLALNLSNTNGQGSTSQIDSGSPTAAVSQDTTTAMDVAGMAASLGSSPSLQPPSTLHANRNFMSSAASESGSSYYSISSSPRASDAACSALCPHHSSHHQHHASCLHSHHHNQHHPTCQHYTSEQEPELDPLEQGPKLGRATKGIQRFGFPRFRPVVDESLPRSSNGMTTTLTRTTSTSTSGSGYGIQRNRDDDEDSDDLDPTYAFEPPKKRQRSTASMLLDAAVETVIFTGAVALSAYQLLTGKTKPADLLLQSSSELEDADTVAQKDDDENVKTPEEDPMEEKLSLQSDTFSTDMFRTIHSDVSFNGFEGSSRTEYRKAKPPRSYRSRQSYASSRSHSGHSRAFSMPARPNTGTEDTDEAFLRMEAQLNSLIAEGKRALNRRIEIWDEE</sequence>
<feature type="region of interest" description="Disordered" evidence="1">
    <location>
        <begin position="290"/>
        <end position="319"/>
    </location>
</feature>
<feature type="compositionally biased region" description="Polar residues" evidence="1">
    <location>
        <begin position="1"/>
        <end position="16"/>
    </location>
</feature>
<evidence type="ECO:0000313" key="3">
    <source>
        <dbReference type="Proteomes" id="UP000738325"/>
    </source>
</evidence>
<organism evidence="2 3">
    <name type="scientific">Dissophora globulifera</name>
    <dbReference type="NCBI Taxonomy" id="979702"/>
    <lineage>
        <taxon>Eukaryota</taxon>
        <taxon>Fungi</taxon>
        <taxon>Fungi incertae sedis</taxon>
        <taxon>Mucoromycota</taxon>
        <taxon>Mortierellomycotina</taxon>
        <taxon>Mortierellomycetes</taxon>
        <taxon>Mortierellales</taxon>
        <taxon>Mortierellaceae</taxon>
        <taxon>Dissophora</taxon>
    </lineage>
</organism>
<comment type="caution">
    <text evidence="2">The sequence shown here is derived from an EMBL/GenBank/DDBJ whole genome shotgun (WGS) entry which is preliminary data.</text>
</comment>
<feature type="compositionally biased region" description="Polar residues" evidence="1">
    <location>
        <begin position="34"/>
        <end position="63"/>
    </location>
</feature>
<protein>
    <submittedName>
        <fullName evidence="2">Uncharacterized protein</fullName>
    </submittedName>
</protein>
<feature type="compositionally biased region" description="Low complexity" evidence="1">
    <location>
        <begin position="196"/>
        <end position="214"/>
    </location>
</feature>
<evidence type="ECO:0000313" key="2">
    <source>
        <dbReference type="EMBL" id="KAG0314060.1"/>
    </source>
</evidence>
<feature type="region of interest" description="Disordered" evidence="1">
    <location>
        <begin position="135"/>
        <end position="247"/>
    </location>
</feature>
<proteinExistence type="predicted"/>
<gene>
    <name evidence="2" type="ORF">BGZ99_008391</name>
</gene>
<dbReference type="OrthoDB" id="2447952at2759"/>
<dbReference type="Proteomes" id="UP000738325">
    <property type="component" value="Unassembled WGS sequence"/>
</dbReference>
<feature type="compositionally biased region" description="Basic residues" evidence="1">
    <location>
        <begin position="135"/>
        <end position="146"/>
    </location>
</feature>
<accession>A0A9P6R9S7</accession>
<dbReference type="EMBL" id="JAAAIP010000647">
    <property type="protein sequence ID" value="KAG0314060.1"/>
    <property type="molecule type" value="Genomic_DNA"/>
</dbReference>
<keyword evidence="3" id="KW-1185">Reference proteome</keyword>
<evidence type="ECO:0000256" key="1">
    <source>
        <dbReference type="SAM" id="MobiDB-lite"/>
    </source>
</evidence>
<dbReference type="AlphaFoldDB" id="A0A9P6R9S7"/>
<feature type="region of interest" description="Disordered" evidence="1">
    <location>
        <begin position="343"/>
        <end position="394"/>
    </location>
</feature>
<feature type="compositionally biased region" description="Basic and acidic residues" evidence="1">
    <location>
        <begin position="305"/>
        <end position="318"/>
    </location>
</feature>
<name>A0A9P6R9S7_9FUNG</name>
<feature type="compositionally biased region" description="Low complexity" evidence="1">
    <location>
        <begin position="361"/>
        <end position="379"/>
    </location>
</feature>
<feature type="region of interest" description="Disordered" evidence="1">
    <location>
        <begin position="1"/>
        <end position="63"/>
    </location>
</feature>
<reference evidence="2" key="1">
    <citation type="journal article" date="2020" name="Fungal Divers.">
        <title>Resolving the Mortierellaceae phylogeny through synthesis of multi-gene phylogenetics and phylogenomics.</title>
        <authorList>
            <person name="Vandepol N."/>
            <person name="Liber J."/>
            <person name="Desiro A."/>
            <person name="Na H."/>
            <person name="Kennedy M."/>
            <person name="Barry K."/>
            <person name="Grigoriev I.V."/>
            <person name="Miller A.N."/>
            <person name="O'Donnell K."/>
            <person name="Stajich J.E."/>
            <person name="Bonito G."/>
        </authorList>
    </citation>
    <scope>NUCLEOTIDE SEQUENCE</scope>
    <source>
        <strain evidence="2">REB-010B</strain>
    </source>
</reference>